<dbReference type="Proteomes" id="UP000002382">
    <property type="component" value="Chromosome"/>
</dbReference>
<dbReference type="eggNOG" id="COG0731">
    <property type="taxonomic scope" value="Bacteria"/>
</dbReference>
<keyword evidence="4" id="KW-0479">Metal-binding</keyword>
<dbReference type="InterPro" id="IPR006638">
    <property type="entry name" value="Elp3/MiaA/NifB-like_rSAM"/>
</dbReference>
<dbReference type="InterPro" id="IPR058240">
    <property type="entry name" value="rSAM_sf"/>
</dbReference>
<dbReference type="PANTHER" id="PTHR43787">
    <property type="entry name" value="FEMO COFACTOR BIOSYNTHESIS PROTEIN NIFB-RELATED"/>
    <property type="match status" value="1"/>
</dbReference>
<dbReference type="InterPro" id="IPR013785">
    <property type="entry name" value="Aldolase_TIM"/>
</dbReference>
<dbReference type="Pfam" id="PF04055">
    <property type="entry name" value="Radical_SAM"/>
    <property type="match status" value="1"/>
</dbReference>
<proteinExistence type="predicted"/>
<dbReference type="EMBL" id="CP001634">
    <property type="protein sequence ID" value="ACR79826.1"/>
    <property type="molecule type" value="Genomic_DNA"/>
</dbReference>
<evidence type="ECO:0000256" key="5">
    <source>
        <dbReference type="ARBA" id="ARBA00023004"/>
    </source>
</evidence>
<evidence type="ECO:0000256" key="4">
    <source>
        <dbReference type="ARBA" id="ARBA00022723"/>
    </source>
</evidence>
<dbReference type="SMART" id="SM00729">
    <property type="entry name" value="Elp3"/>
    <property type="match status" value="1"/>
</dbReference>
<protein>
    <submittedName>
        <fullName evidence="8">Radical SAM domain protein</fullName>
    </submittedName>
</protein>
<dbReference type="PROSITE" id="PS51918">
    <property type="entry name" value="RADICAL_SAM"/>
    <property type="match status" value="1"/>
</dbReference>
<dbReference type="OrthoDB" id="9795504at2"/>
<sequence>MNHPNARNKNSRHVYGIVPSRRLGRSLGVSTVPFKVCNYSCVYCQLGRTTKVCNTRQSFYPTNEILGELEEFLKVHNENEYDVITLVSEGEPLLYRPIDIIISGIKRLSKKPVVVITNGSLFYDENVRNEVRQADIIMPTLDAWDDESFKRINRPFGKLSFEEVYKGLLELRNLFPGEVWLEVMLVKGLNDSKEQLERLTERIARLKPDRVYVNVPLRPPAEPWVEKPDEVTIKQARELFNAISIEKGAPGKFVSPESDAESALLEIIKRHPMSKSDICSFLEQRKINSEQFLREFESLGHVKKIVYNGTVFYRFIKEG</sequence>
<dbReference type="GO" id="GO:0046872">
    <property type="term" value="F:metal ion binding"/>
    <property type="evidence" value="ECO:0007669"/>
    <property type="project" value="UniProtKB-KW"/>
</dbReference>
<evidence type="ECO:0000256" key="2">
    <source>
        <dbReference type="ARBA" id="ARBA00022485"/>
    </source>
</evidence>
<dbReference type="InterPro" id="IPR007197">
    <property type="entry name" value="rSAM"/>
</dbReference>
<name>C5CI47_KOSOT</name>
<feature type="domain" description="Radical SAM core" evidence="7">
    <location>
        <begin position="21"/>
        <end position="250"/>
    </location>
</feature>
<keyword evidence="5" id="KW-0408">Iron</keyword>
<keyword evidence="2" id="KW-0004">4Fe-4S</keyword>
<dbReference type="GO" id="GO:0003824">
    <property type="term" value="F:catalytic activity"/>
    <property type="evidence" value="ECO:0007669"/>
    <property type="project" value="InterPro"/>
</dbReference>
<gene>
    <name evidence="8" type="ordered locus">Kole_1124</name>
</gene>
<accession>C5CI47</accession>
<evidence type="ECO:0000256" key="1">
    <source>
        <dbReference type="ARBA" id="ARBA00001966"/>
    </source>
</evidence>
<evidence type="ECO:0000313" key="9">
    <source>
        <dbReference type="Proteomes" id="UP000002382"/>
    </source>
</evidence>
<keyword evidence="6" id="KW-0411">Iron-sulfur</keyword>
<evidence type="ECO:0000259" key="7">
    <source>
        <dbReference type="PROSITE" id="PS51918"/>
    </source>
</evidence>
<reference evidence="8 9" key="1">
    <citation type="submission" date="2009-06" db="EMBL/GenBank/DDBJ databases">
        <title>Complete sequence of Thermotogales bacterium TBF 19.5.1.</title>
        <authorList>
            <consortium name="US DOE Joint Genome Institute"/>
            <person name="Lucas S."/>
            <person name="Copeland A."/>
            <person name="Lapidus A."/>
            <person name="Glavina del Rio T."/>
            <person name="Tice H."/>
            <person name="Bruce D."/>
            <person name="Goodwin L."/>
            <person name="Pitluck S."/>
            <person name="Chertkov O."/>
            <person name="Brettin T."/>
            <person name="Detter J.C."/>
            <person name="Han C."/>
            <person name="Schmutz J."/>
            <person name="Larimer F."/>
            <person name="Land M."/>
            <person name="Hauser L."/>
            <person name="Kyrpides N."/>
            <person name="Ovchinnikova G."/>
            <person name="Noll K."/>
        </authorList>
    </citation>
    <scope>NUCLEOTIDE SEQUENCE [LARGE SCALE GENOMIC DNA]</scope>
    <source>
        <strain evidence="9">ATCC BAA-1733 / DSM 21960 / TBF 19.5.1</strain>
    </source>
</reference>
<dbReference type="CDD" id="cd01335">
    <property type="entry name" value="Radical_SAM"/>
    <property type="match status" value="1"/>
</dbReference>
<keyword evidence="3" id="KW-0949">S-adenosyl-L-methionine</keyword>
<dbReference type="Gene3D" id="3.20.20.70">
    <property type="entry name" value="Aldolase class I"/>
    <property type="match status" value="1"/>
</dbReference>
<dbReference type="RefSeq" id="WP_015868484.1">
    <property type="nucleotide sequence ID" value="NC_012785.1"/>
</dbReference>
<dbReference type="GO" id="GO:0051539">
    <property type="term" value="F:4 iron, 4 sulfur cluster binding"/>
    <property type="evidence" value="ECO:0007669"/>
    <property type="project" value="UniProtKB-KW"/>
</dbReference>
<evidence type="ECO:0000256" key="3">
    <source>
        <dbReference type="ARBA" id="ARBA00022691"/>
    </source>
</evidence>
<dbReference type="KEGG" id="kol:Kole_1124"/>
<dbReference type="SFLD" id="SFLDS00029">
    <property type="entry name" value="Radical_SAM"/>
    <property type="match status" value="1"/>
</dbReference>
<dbReference type="STRING" id="521045.Kole_1124"/>
<reference evidence="8 9" key="2">
    <citation type="journal article" date="2011" name="J. Bacteriol.">
        <title>Genome Sequence of Kosmotoga olearia Strain TBF 19.5.1, a Thermophilic Bacterium with a Wide Growth Temperature Range, Isolated from the Troll B Oil Platform in the North Sea.</title>
        <authorList>
            <person name="Swithers K.S."/>
            <person name="Dipippo J.L."/>
            <person name="Bruce D.C."/>
            <person name="Detter C."/>
            <person name="Tapia R."/>
            <person name="Han S."/>
            <person name="Goodwin L.A."/>
            <person name="Han J."/>
            <person name="Woyke T."/>
            <person name="Pitluck S."/>
            <person name="Pennacchio L."/>
            <person name="Nolan M."/>
            <person name="Mikhailova N."/>
            <person name="Land M.L."/>
            <person name="Nesbo C.L."/>
            <person name="Gogarten J.P."/>
            <person name="Noll K.M."/>
        </authorList>
    </citation>
    <scope>NUCLEOTIDE SEQUENCE [LARGE SCALE GENOMIC DNA]</scope>
    <source>
        <strain evidence="9">ATCC BAA-1733 / DSM 21960 / TBF 19.5.1</strain>
    </source>
</reference>
<evidence type="ECO:0000313" key="8">
    <source>
        <dbReference type="EMBL" id="ACR79826.1"/>
    </source>
</evidence>
<evidence type="ECO:0000256" key="6">
    <source>
        <dbReference type="ARBA" id="ARBA00023014"/>
    </source>
</evidence>
<dbReference type="SUPFAM" id="SSF102114">
    <property type="entry name" value="Radical SAM enzymes"/>
    <property type="match status" value="1"/>
</dbReference>
<organism evidence="8 9">
    <name type="scientific">Kosmotoga olearia (strain ATCC BAA-1733 / DSM 21960 / TBF 19.5.1)</name>
    <dbReference type="NCBI Taxonomy" id="521045"/>
    <lineage>
        <taxon>Bacteria</taxon>
        <taxon>Thermotogati</taxon>
        <taxon>Thermotogota</taxon>
        <taxon>Thermotogae</taxon>
        <taxon>Kosmotogales</taxon>
        <taxon>Kosmotogaceae</taxon>
        <taxon>Kosmotoga</taxon>
    </lineage>
</organism>
<dbReference type="InterPro" id="IPR040084">
    <property type="entry name" value="GTPase_Obg"/>
</dbReference>
<dbReference type="SFLD" id="SFLDG01083">
    <property type="entry name" value="Uncharacterised_Radical_SAM_Su"/>
    <property type="match status" value="1"/>
</dbReference>
<dbReference type="PANTHER" id="PTHR43787:SF11">
    <property type="entry name" value="UPF0026 PROTEIN SLR1464"/>
    <property type="match status" value="1"/>
</dbReference>
<dbReference type="HOGENOM" id="CLU_058377_0_0_0"/>
<keyword evidence="9" id="KW-1185">Reference proteome</keyword>
<comment type="cofactor">
    <cofactor evidence="1">
        <name>[4Fe-4S] cluster</name>
        <dbReference type="ChEBI" id="CHEBI:49883"/>
    </cofactor>
</comment>
<dbReference type="AlphaFoldDB" id="C5CI47"/>